<dbReference type="PATRIC" id="fig|1286106.3.peg.1659"/>
<dbReference type="RefSeq" id="WP_009726636.1">
    <property type="nucleotide sequence ID" value="NZ_APHR01000040.1"/>
</dbReference>
<comment type="caution">
    <text evidence="2">The sequence shown here is derived from an EMBL/GenBank/DDBJ whole genome shotgun (WGS) entry which is preliminary data.</text>
</comment>
<evidence type="ECO:0000256" key="1">
    <source>
        <dbReference type="SAM" id="SignalP"/>
    </source>
</evidence>
<reference evidence="2 3" key="1">
    <citation type="journal article" date="2013" name="Genome Announc.">
        <title>Draft Genome Sequence of Methylophaga lonarensis MPLT, a Haloalkaliphilic (Non-Methane-Utilizing) Methylotroph.</title>
        <authorList>
            <person name="Shetty S.A."/>
            <person name="Marathe N.P."/>
            <person name="Munot H."/>
            <person name="Antony C.P."/>
            <person name="Dhotre D.P."/>
            <person name="Murrell J.C."/>
            <person name="Shouche Y.S."/>
        </authorList>
    </citation>
    <scope>NUCLEOTIDE SEQUENCE [LARGE SCALE GENOMIC DNA]</scope>
    <source>
        <strain evidence="2 3">MPL</strain>
    </source>
</reference>
<sequence length="438" mass="48528">MNRFISSSLAIGSLLITSPVMAETQQLSRLIELLHHNGNLSTQDYQQLMAAVSPAEPTKAPDTVTLDANGLIVESHDQAFAVKIGGRLHTDYGVIKQASSSRETDARIRNARLGMQGHVHNDWQYKLEFDFAGNQTNATDLFIGYSGFDAVNITLGRHKMPSGLEALTGIGNIGLMERSLPSNLFSAGRQNGLSLTGGGQSWSWATAGWLGESRANYQDSRYGIGSRLSYAPYSRDQQHLHLGISSYYQNYRNTHSDAGRQYRDLTFSSRPEISIASADLFQSRLESVRSSQTYGLEAAYIRGPWSMQSEWFQQQINSAGQHRQQQGWTIAGNYMLTGESRGYQASTGRIGGIRPAQALNEGGYGAFELVVRYSDAHLQGQHNGIRSDNKAELWTVGLNWYATQSVRFMANYNHVDLNQTAQTKQQAKALQIRGQLVF</sequence>
<dbReference type="InterPro" id="IPR010870">
    <property type="entry name" value="Porin_O/P"/>
</dbReference>
<feature type="chain" id="PRO_5004082821" evidence="1">
    <location>
        <begin position="23"/>
        <end position="438"/>
    </location>
</feature>
<keyword evidence="1" id="KW-0732">Signal</keyword>
<dbReference type="InterPro" id="IPR023614">
    <property type="entry name" value="Porin_dom_sf"/>
</dbReference>
<dbReference type="OrthoDB" id="9807854at2"/>
<proteinExistence type="predicted"/>
<dbReference type="Proteomes" id="UP000012019">
    <property type="component" value="Unassembled WGS sequence"/>
</dbReference>
<evidence type="ECO:0000313" key="3">
    <source>
        <dbReference type="Proteomes" id="UP000012019"/>
    </source>
</evidence>
<feature type="signal peptide" evidence="1">
    <location>
        <begin position="1"/>
        <end position="22"/>
    </location>
</feature>
<protein>
    <submittedName>
        <fullName evidence="2">Phosphate-selective porin O and P</fullName>
    </submittedName>
</protein>
<accession>M7PG49</accession>
<dbReference type="SUPFAM" id="SSF56935">
    <property type="entry name" value="Porins"/>
    <property type="match status" value="1"/>
</dbReference>
<dbReference type="AlphaFoldDB" id="M7PG49"/>
<dbReference type="Gene3D" id="2.40.160.10">
    <property type="entry name" value="Porin"/>
    <property type="match status" value="1"/>
</dbReference>
<gene>
    <name evidence="2" type="ORF">MPL1_08272</name>
</gene>
<organism evidence="2 3">
    <name type="scientific">Methylophaga lonarensis MPL</name>
    <dbReference type="NCBI Taxonomy" id="1286106"/>
    <lineage>
        <taxon>Bacteria</taxon>
        <taxon>Pseudomonadati</taxon>
        <taxon>Pseudomonadota</taxon>
        <taxon>Gammaproteobacteria</taxon>
        <taxon>Thiotrichales</taxon>
        <taxon>Piscirickettsiaceae</taxon>
        <taxon>Methylophaga</taxon>
    </lineage>
</organism>
<name>M7PG49_9GAMM</name>
<dbReference type="Pfam" id="PF07396">
    <property type="entry name" value="Porin_O_P"/>
    <property type="match status" value="1"/>
</dbReference>
<dbReference type="EMBL" id="APHR01000040">
    <property type="protein sequence ID" value="EMR12845.1"/>
    <property type="molecule type" value="Genomic_DNA"/>
</dbReference>
<dbReference type="eggNOG" id="COG3746">
    <property type="taxonomic scope" value="Bacteria"/>
</dbReference>
<evidence type="ECO:0000313" key="2">
    <source>
        <dbReference type="EMBL" id="EMR12845.1"/>
    </source>
</evidence>
<keyword evidence="3" id="KW-1185">Reference proteome</keyword>